<comment type="caution">
    <text evidence="6">The sequence shown here is derived from an EMBL/GenBank/DDBJ whole genome shotgun (WGS) entry which is preliminary data.</text>
</comment>
<dbReference type="Gene3D" id="3.20.20.30">
    <property type="entry name" value="Luciferase-like domain"/>
    <property type="match status" value="1"/>
</dbReference>
<dbReference type="GO" id="GO:0016491">
    <property type="term" value="F:oxidoreductase activity"/>
    <property type="evidence" value="ECO:0007669"/>
    <property type="project" value="UniProtKB-KW"/>
</dbReference>
<gene>
    <name evidence="6" type="ORF">ACFO0B_02195</name>
</gene>
<dbReference type="Pfam" id="PF00296">
    <property type="entry name" value="Bac_luciferase"/>
    <property type="match status" value="1"/>
</dbReference>
<sequence length="366" mass="39828">MKVTYQMFFTGKSPELSDAEFYRREMALAELAEPLGFEGIWCVEHHFDGPYSMCPDNFAVLSYLAAKTERITLTTGGAILPWNDPLRVAEKVALLDNLSGGRVQLGVGRGLSKIEYDTFGIDMGEARGRMEESLDMILAALKTGTMEHSGEFYTQKAAPIRPGPVKAIANRDVVSIAMSPESRATAAQRGTAIASFAQFPIEVHAADFAAYREEYRKHHDGEPPRVVLSDSVYCSEDPVECEATSKQAIYTHFALTTAHYGLDKAGHFDNISGYQNYAAMADGIVAAGKEAAAEGYWAAQLSGTPAQLVQRIAERYEAFGDYDQNCGFSCGGLDHGKAEASMRLFAEKVIPELSKLGIPVRVPAAV</sequence>
<evidence type="ECO:0000256" key="2">
    <source>
        <dbReference type="ARBA" id="ARBA00022630"/>
    </source>
</evidence>
<proteinExistence type="inferred from homology"/>
<dbReference type="RefSeq" id="WP_378610568.1">
    <property type="nucleotide sequence ID" value="NZ_JBHSAX010000003.1"/>
</dbReference>
<dbReference type="InterPro" id="IPR036661">
    <property type="entry name" value="Luciferase-like_sf"/>
</dbReference>
<evidence type="ECO:0000256" key="1">
    <source>
        <dbReference type="ARBA" id="ARBA00010426"/>
    </source>
</evidence>
<evidence type="ECO:0000256" key="3">
    <source>
        <dbReference type="ARBA" id="ARBA00023002"/>
    </source>
</evidence>
<protein>
    <submittedName>
        <fullName evidence="6">LLM class flavin-dependent oxidoreductase</fullName>
        <ecNumber evidence="6">1.-.-.-</ecNumber>
    </submittedName>
</protein>
<keyword evidence="3 6" id="KW-0560">Oxidoreductase</keyword>
<organism evidence="6 7">
    <name type="scientific">Nocardia jiangsuensis</name>
    <dbReference type="NCBI Taxonomy" id="1691563"/>
    <lineage>
        <taxon>Bacteria</taxon>
        <taxon>Bacillati</taxon>
        <taxon>Actinomycetota</taxon>
        <taxon>Actinomycetes</taxon>
        <taxon>Mycobacteriales</taxon>
        <taxon>Nocardiaceae</taxon>
        <taxon>Nocardia</taxon>
    </lineage>
</organism>
<evidence type="ECO:0000313" key="6">
    <source>
        <dbReference type="EMBL" id="MFC3960796.1"/>
    </source>
</evidence>
<keyword evidence="4" id="KW-0503">Monooxygenase</keyword>
<reference evidence="7" key="1">
    <citation type="journal article" date="2019" name="Int. J. Syst. Evol. Microbiol.">
        <title>The Global Catalogue of Microorganisms (GCM) 10K type strain sequencing project: providing services to taxonomists for standard genome sequencing and annotation.</title>
        <authorList>
            <consortium name="The Broad Institute Genomics Platform"/>
            <consortium name="The Broad Institute Genome Sequencing Center for Infectious Disease"/>
            <person name="Wu L."/>
            <person name="Ma J."/>
        </authorList>
    </citation>
    <scope>NUCLEOTIDE SEQUENCE [LARGE SCALE GENOMIC DNA]</scope>
    <source>
        <strain evidence="7">CGMCC 4.7330</strain>
    </source>
</reference>
<evidence type="ECO:0000313" key="7">
    <source>
        <dbReference type="Proteomes" id="UP001595696"/>
    </source>
</evidence>
<keyword evidence="7" id="KW-1185">Reference proteome</keyword>
<dbReference type="InterPro" id="IPR050766">
    <property type="entry name" value="Bact_Lucif_Oxidored"/>
</dbReference>
<comment type="similarity">
    <text evidence="1">Belongs to the bacterial luciferase oxidoreductase family.</text>
</comment>
<dbReference type="EMBL" id="JBHSAX010000003">
    <property type="protein sequence ID" value="MFC3960796.1"/>
    <property type="molecule type" value="Genomic_DNA"/>
</dbReference>
<accession>A0ABV8DLD6</accession>
<evidence type="ECO:0000259" key="5">
    <source>
        <dbReference type="Pfam" id="PF00296"/>
    </source>
</evidence>
<dbReference type="PANTHER" id="PTHR30137">
    <property type="entry name" value="LUCIFERASE-LIKE MONOOXYGENASE"/>
    <property type="match status" value="1"/>
</dbReference>
<dbReference type="PANTHER" id="PTHR30137:SF16">
    <property type="entry name" value="BLL0895 PROTEIN"/>
    <property type="match status" value="1"/>
</dbReference>
<dbReference type="SUPFAM" id="SSF51679">
    <property type="entry name" value="Bacterial luciferase-like"/>
    <property type="match status" value="1"/>
</dbReference>
<feature type="domain" description="Luciferase-like" evidence="5">
    <location>
        <begin position="10"/>
        <end position="320"/>
    </location>
</feature>
<dbReference type="EC" id="1.-.-.-" evidence="6"/>
<dbReference type="Proteomes" id="UP001595696">
    <property type="component" value="Unassembled WGS sequence"/>
</dbReference>
<evidence type="ECO:0000256" key="4">
    <source>
        <dbReference type="ARBA" id="ARBA00023033"/>
    </source>
</evidence>
<keyword evidence="2" id="KW-0285">Flavoprotein</keyword>
<name>A0ABV8DLD6_9NOCA</name>
<dbReference type="InterPro" id="IPR011251">
    <property type="entry name" value="Luciferase-like_dom"/>
</dbReference>